<gene>
    <name evidence="1" type="ORF">GCM10007933_17490</name>
</gene>
<evidence type="ECO:0000313" key="2">
    <source>
        <dbReference type="Proteomes" id="UP001157167"/>
    </source>
</evidence>
<sequence length="155" mass="17074">MSQNLISLDLSASDVTAMDAALATLEKLFASFVELTPEQRQKLPKMGDRSEAFCRQTLMVLEQNQQLIPPTFDLAESQSDMVAFDTLRPRIQRLRALLSKGEDTQLALGSDLMRASYDGYALAKVFGQGAALDTLKEAMSVRFSRRPGKDESPAA</sequence>
<dbReference type="RefSeq" id="WP_284187605.1">
    <property type="nucleotide sequence ID" value="NZ_BSPX01000021.1"/>
</dbReference>
<dbReference type="Proteomes" id="UP001157167">
    <property type="component" value="Unassembled WGS sequence"/>
</dbReference>
<evidence type="ECO:0000313" key="1">
    <source>
        <dbReference type="EMBL" id="GLT22290.1"/>
    </source>
</evidence>
<accession>A0ABQ6FC38</accession>
<reference evidence="2" key="1">
    <citation type="journal article" date="2019" name="Int. J. Syst. Evol. Microbiol.">
        <title>The Global Catalogue of Microorganisms (GCM) 10K type strain sequencing project: providing services to taxonomists for standard genome sequencing and annotation.</title>
        <authorList>
            <consortium name="The Broad Institute Genomics Platform"/>
            <consortium name="The Broad Institute Genome Sequencing Center for Infectious Disease"/>
            <person name="Wu L."/>
            <person name="Ma J."/>
        </authorList>
    </citation>
    <scope>NUCLEOTIDE SEQUENCE [LARGE SCALE GENOMIC DNA]</scope>
    <source>
        <strain evidence="2">NBRC 102407</strain>
    </source>
</reference>
<name>A0ABQ6FC38_9RHOO</name>
<dbReference type="EMBL" id="BSPX01000021">
    <property type="protein sequence ID" value="GLT22290.1"/>
    <property type="molecule type" value="Genomic_DNA"/>
</dbReference>
<protein>
    <submittedName>
        <fullName evidence="1">Uncharacterized protein</fullName>
    </submittedName>
</protein>
<keyword evidence="2" id="KW-1185">Reference proteome</keyword>
<organism evidence="1 2">
    <name type="scientific">Zoogloea oryzae</name>
    <dbReference type="NCBI Taxonomy" id="310767"/>
    <lineage>
        <taxon>Bacteria</taxon>
        <taxon>Pseudomonadati</taxon>
        <taxon>Pseudomonadota</taxon>
        <taxon>Betaproteobacteria</taxon>
        <taxon>Rhodocyclales</taxon>
        <taxon>Zoogloeaceae</taxon>
        <taxon>Zoogloea</taxon>
    </lineage>
</organism>
<proteinExistence type="predicted"/>
<comment type="caution">
    <text evidence="1">The sequence shown here is derived from an EMBL/GenBank/DDBJ whole genome shotgun (WGS) entry which is preliminary data.</text>
</comment>